<dbReference type="Proteomes" id="UP000194127">
    <property type="component" value="Unassembled WGS sequence"/>
</dbReference>
<dbReference type="RefSeq" id="XP_024342715.1">
    <property type="nucleotide sequence ID" value="XM_024476772.1"/>
</dbReference>
<keyword evidence="3" id="KW-1185">Reference proteome</keyword>
<reference evidence="2 3" key="1">
    <citation type="submission" date="2017-04" db="EMBL/GenBank/DDBJ databases">
        <title>Genome Sequence of the Model Brown-Rot Fungus Postia placenta SB12.</title>
        <authorList>
            <consortium name="DOE Joint Genome Institute"/>
            <person name="Gaskell J."/>
            <person name="Kersten P."/>
            <person name="Larrondo L.F."/>
            <person name="Canessa P."/>
            <person name="Martinez D."/>
            <person name="Hibbett D."/>
            <person name="Schmoll M."/>
            <person name="Kubicek C.P."/>
            <person name="Martinez A.T."/>
            <person name="Yadav J."/>
            <person name="Master E."/>
            <person name="Magnuson J.K."/>
            <person name="James T."/>
            <person name="Yaver D."/>
            <person name="Berka R."/>
            <person name="Labutti K."/>
            <person name="Lipzen A."/>
            <person name="Aerts A."/>
            <person name="Barry K."/>
            <person name="Henrissat B."/>
            <person name="Blanchette R."/>
            <person name="Grigoriev I."/>
            <person name="Cullen D."/>
        </authorList>
    </citation>
    <scope>NUCLEOTIDE SEQUENCE [LARGE SCALE GENOMIC DNA]</scope>
    <source>
        <strain evidence="2 3">MAD-698-R-SB12</strain>
    </source>
</reference>
<evidence type="ECO:0000313" key="3">
    <source>
        <dbReference type="Proteomes" id="UP000194127"/>
    </source>
</evidence>
<gene>
    <name evidence="2" type="ORF">POSPLADRAFT_1031142</name>
</gene>
<name>A0A1X6NBE3_9APHY</name>
<accession>A0A1X6NBE3</accession>
<sequence>MQVETYLQQSLGVCTLTARFSIRHAAGPGPGEIDRSEQHVRRSHLRASQEGESRLCRIGGTRAIAGTVTSAAAVGRMVSSIRICQVVLDTLWISKAAFPPESAWGSAHQESRACSSGLPTSATAGHYAALRYDHEQHIGEDVEAEQIDLVDVGAAVRVDSKLVGGVQ</sequence>
<dbReference type="EMBL" id="KZ110592">
    <property type="protein sequence ID" value="OSX65921.1"/>
    <property type="molecule type" value="Genomic_DNA"/>
</dbReference>
<dbReference type="GeneID" id="36321723"/>
<evidence type="ECO:0000313" key="2">
    <source>
        <dbReference type="EMBL" id="OSX65921.1"/>
    </source>
</evidence>
<dbReference type="AlphaFoldDB" id="A0A1X6NBE3"/>
<evidence type="ECO:0000256" key="1">
    <source>
        <dbReference type="SAM" id="MobiDB-lite"/>
    </source>
</evidence>
<proteinExistence type="predicted"/>
<protein>
    <submittedName>
        <fullName evidence="2">Uncharacterized protein</fullName>
    </submittedName>
</protein>
<organism evidence="2 3">
    <name type="scientific">Postia placenta MAD-698-R-SB12</name>
    <dbReference type="NCBI Taxonomy" id="670580"/>
    <lineage>
        <taxon>Eukaryota</taxon>
        <taxon>Fungi</taxon>
        <taxon>Dikarya</taxon>
        <taxon>Basidiomycota</taxon>
        <taxon>Agaricomycotina</taxon>
        <taxon>Agaricomycetes</taxon>
        <taxon>Polyporales</taxon>
        <taxon>Adustoporiaceae</taxon>
        <taxon>Rhodonia</taxon>
    </lineage>
</organism>
<feature type="region of interest" description="Disordered" evidence="1">
    <location>
        <begin position="26"/>
        <end position="48"/>
    </location>
</feature>